<sequence length="363" mass="41192">MHEYDDKTVIPELRSQLGLSLGNGSSMLKKAYFSAPSIDINDYDRIVLCMSGGKDSIACLLNLIDIGVDLSMVELWHHDVDGREGSTLMDWPFMADYNRQLAAAFGLPIYFSWLEGGFEGEMLKEDSYSRPHHVETPDGLITLDRDTRRAKPGTRMKFPQVSANLQTRWCSSALKIDVGRRALNNQSRFDGKKVLFITGERREESSNRAKYNQLEPHACDRRAGRKARHVDSWRPVLHWSEDKVWDALRRHSVIAPVPYRLGWGRSSCMKCIFNDAVIWATLRHHFPGSLDAIAAYEERFETTINRNRISILDVSKQASPLEIGDEEAFIQAMKREYSLPVIQNSSNWILPPGAYAKTGCGPS</sequence>
<feature type="domain" description="Phosphoadenosine phosphosulphate reductase" evidence="1">
    <location>
        <begin position="168"/>
        <end position="264"/>
    </location>
</feature>
<keyword evidence="3" id="KW-1185">Reference proteome</keyword>
<accession>A0A4Z0F6U2</accession>
<dbReference type="PANTHER" id="PTHR43196">
    <property type="entry name" value="SULFATE ADENYLYLTRANSFERASE SUBUNIT 2"/>
    <property type="match status" value="1"/>
</dbReference>
<dbReference type="InterPro" id="IPR002500">
    <property type="entry name" value="PAPS_reduct_dom"/>
</dbReference>
<dbReference type="Gene3D" id="3.40.50.620">
    <property type="entry name" value="HUPs"/>
    <property type="match status" value="1"/>
</dbReference>
<dbReference type="Pfam" id="PF01507">
    <property type="entry name" value="PAPS_reduct"/>
    <property type="match status" value="1"/>
</dbReference>
<dbReference type="SUPFAM" id="SSF52402">
    <property type="entry name" value="Adenine nucleotide alpha hydrolases-like"/>
    <property type="match status" value="1"/>
</dbReference>
<keyword evidence="2" id="KW-0378">Hydrolase</keyword>
<dbReference type="InterPro" id="IPR050128">
    <property type="entry name" value="Sulfate_adenylyltrnsfr_sub2"/>
</dbReference>
<dbReference type="Proteomes" id="UP000297890">
    <property type="component" value="Unassembled WGS sequence"/>
</dbReference>
<dbReference type="GO" id="GO:0016787">
    <property type="term" value="F:hydrolase activity"/>
    <property type="evidence" value="ECO:0007669"/>
    <property type="project" value="UniProtKB-KW"/>
</dbReference>
<organism evidence="2 3">
    <name type="scientific">Candidatus Macondimonas diazotrophica</name>
    <dbReference type="NCBI Taxonomy" id="2305248"/>
    <lineage>
        <taxon>Bacteria</taxon>
        <taxon>Pseudomonadati</taxon>
        <taxon>Pseudomonadota</taxon>
        <taxon>Gammaproteobacteria</taxon>
        <taxon>Chromatiales</taxon>
        <taxon>Ectothiorhodospiraceae</taxon>
        <taxon>Candidatus Macondimonas</taxon>
    </lineage>
</organism>
<evidence type="ECO:0000313" key="3">
    <source>
        <dbReference type="Proteomes" id="UP000297890"/>
    </source>
</evidence>
<name>A0A4Z0F6U2_9GAMM</name>
<protein>
    <submittedName>
        <fullName evidence="2">Phosphohydrolase</fullName>
    </submittedName>
</protein>
<evidence type="ECO:0000313" key="2">
    <source>
        <dbReference type="EMBL" id="TFZ81193.1"/>
    </source>
</evidence>
<dbReference type="OrthoDB" id="9772814at2"/>
<dbReference type="AlphaFoldDB" id="A0A4Z0F6U2"/>
<dbReference type="PANTHER" id="PTHR43196:SF2">
    <property type="entry name" value="PHOSPHOADENOSINE PHOSPHOSULFATE REDUCTASE"/>
    <property type="match status" value="1"/>
</dbReference>
<dbReference type="InterPro" id="IPR014729">
    <property type="entry name" value="Rossmann-like_a/b/a_fold"/>
</dbReference>
<dbReference type="EMBL" id="SRIO01000038">
    <property type="protein sequence ID" value="TFZ81193.1"/>
    <property type="molecule type" value="Genomic_DNA"/>
</dbReference>
<comment type="caution">
    <text evidence="2">The sequence shown here is derived from an EMBL/GenBank/DDBJ whole genome shotgun (WGS) entry which is preliminary data.</text>
</comment>
<proteinExistence type="predicted"/>
<reference evidence="2 3" key="1">
    <citation type="journal article" date="2019" name="ISME J.">
        <title>Candidatus Macondimonas diazotrophica, a novel gammaproteobacterial genus dominating crude-oil-contaminated coastal sediments.</title>
        <authorList>
            <person name="Karthikeyan S."/>
            <person name="Konstantinidis K."/>
        </authorList>
    </citation>
    <scope>NUCLEOTIDE SEQUENCE [LARGE SCALE GENOMIC DNA]</scope>
    <source>
        <strain evidence="2 3">KTK01</strain>
    </source>
</reference>
<evidence type="ECO:0000259" key="1">
    <source>
        <dbReference type="Pfam" id="PF01507"/>
    </source>
</evidence>
<gene>
    <name evidence="2" type="ORF">E4680_13450</name>
</gene>